<evidence type="ECO:0000313" key="2">
    <source>
        <dbReference type="Proteomes" id="UP000242287"/>
    </source>
</evidence>
<dbReference type="OrthoDB" id="3046524at2759"/>
<protein>
    <submittedName>
        <fullName evidence="1">Uncharacterized protein</fullName>
    </submittedName>
</protein>
<dbReference type="Proteomes" id="UP000242287">
    <property type="component" value="Unassembled WGS sequence"/>
</dbReference>
<name>A0A2A9NAV6_9AGAR</name>
<sequence length="76" mass="9311">MFFERFCEDKYVVHINTHPTLSDFLPEYVIHHRLERRWRVQHHKWFEQAPVRPKGCLPFVSLFNPDIIVPPTNIHF</sequence>
<dbReference type="EMBL" id="KZ302713">
    <property type="protein sequence ID" value="PFH44906.1"/>
    <property type="molecule type" value="Genomic_DNA"/>
</dbReference>
<dbReference type="AlphaFoldDB" id="A0A2A9NAV6"/>
<gene>
    <name evidence="1" type="ORF">AMATHDRAFT_164914</name>
</gene>
<accession>A0A2A9NAV6</accession>
<organism evidence="1 2">
    <name type="scientific">Amanita thiersii Skay4041</name>
    <dbReference type="NCBI Taxonomy" id="703135"/>
    <lineage>
        <taxon>Eukaryota</taxon>
        <taxon>Fungi</taxon>
        <taxon>Dikarya</taxon>
        <taxon>Basidiomycota</taxon>
        <taxon>Agaricomycotina</taxon>
        <taxon>Agaricomycetes</taxon>
        <taxon>Agaricomycetidae</taxon>
        <taxon>Agaricales</taxon>
        <taxon>Pluteineae</taxon>
        <taxon>Amanitaceae</taxon>
        <taxon>Amanita</taxon>
    </lineage>
</organism>
<proteinExistence type="predicted"/>
<evidence type="ECO:0000313" key="1">
    <source>
        <dbReference type="EMBL" id="PFH44906.1"/>
    </source>
</evidence>
<keyword evidence="2" id="KW-1185">Reference proteome</keyword>
<reference evidence="1 2" key="1">
    <citation type="submission" date="2014-02" db="EMBL/GenBank/DDBJ databases">
        <title>Transposable element dynamics among asymbiotic and ectomycorrhizal Amanita fungi.</title>
        <authorList>
            <consortium name="DOE Joint Genome Institute"/>
            <person name="Hess J."/>
            <person name="Skrede I."/>
            <person name="Wolfe B."/>
            <person name="LaButti K."/>
            <person name="Ohm R.A."/>
            <person name="Grigoriev I.V."/>
            <person name="Pringle A."/>
        </authorList>
    </citation>
    <scope>NUCLEOTIDE SEQUENCE [LARGE SCALE GENOMIC DNA]</scope>
    <source>
        <strain evidence="1 2">SKay4041</strain>
    </source>
</reference>